<dbReference type="Proteomes" id="UP001314229">
    <property type="component" value="Unassembled WGS sequence"/>
</dbReference>
<accession>A0AAV1PE75</accession>
<evidence type="ECO:0000313" key="2">
    <source>
        <dbReference type="Proteomes" id="UP001314229"/>
    </source>
</evidence>
<organism evidence="1 2">
    <name type="scientific">Scomber scombrus</name>
    <name type="common">Atlantic mackerel</name>
    <name type="synonym">Scomber vernalis</name>
    <dbReference type="NCBI Taxonomy" id="13677"/>
    <lineage>
        <taxon>Eukaryota</taxon>
        <taxon>Metazoa</taxon>
        <taxon>Chordata</taxon>
        <taxon>Craniata</taxon>
        <taxon>Vertebrata</taxon>
        <taxon>Euteleostomi</taxon>
        <taxon>Actinopterygii</taxon>
        <taxon>Neopterygii</taxon>
        <taxon>Teleostei</taxon>
        <taxon>Neoteleostei</taxon>
        <taxon>Acanthomorphata</taxon>
        <taxon>Pelagiaria</taxon>
        <taxon>Scombriformes</taxon>
        <taxon>Scombridae</taxon>
        <taxon>Scomber</taxon>
    </lineage>
</organism>
<protein>
    <recommendedName>
        <fullName evidence="3">Fucose-specific lectin</fullName>
    </recommendedName>
</protein>
<dbReference type="AlphaFoldDB" id="A0AAV1PE75"/>
<evidence type="ECO:0008006" key="3">
    <source>
        <dbReference type="Google" id="ProtNLM"/>
    </source>
</evidence>
<name>A0AAV1PE75_SCOSC</name>
<keyword evidence="2" id="KW-1185">Reference proteome</keyword>
<reference evidence="1 2" key="1">
    <citation type="submission" date="2024-01" db="EMBL/GenBank/DDBJ databases">
        <authorList>
            <person name="Alioto T."/>
            <person name="Alioto T."/>
            <person name="Gomez Garrido J."/>
        </authorList>
    </citation>
    <scope>NUCLEOTIDE SEQUENCE [LARGE SCALE GENOMIC DNA]</scope>
</reference>
<comment type="caution">
    <text evidence="1">The sequence shown here is derived from an EMBL/GenBank/DDBJ whole genome shotgun (WGS) entry which is preliminary data.</text>
</comment>
<proteinExistence type="predicted"/>
<evidence type="ECO:0000313" key="1">
    <source>
        <dbReference type="EMBL" id="CAK6968777.1"/>
    </source>
</evidence>
<sequence>MVGVIPFDSTPFNCSTAAIGSTSTAPPVEAYSSPGTIILSRDQSIKPISQCAALSSEVVQELHQALEPPGRGAFTDISDAKEKAFFIRDKGSNLPPKVQNIAGRITDWTDFQLARSPPPSPGLPISLSVQRQGTRSRHWLDFHTVPSTERHIKLIRVNNCGGALLSRAPIGLAWTGSGDTDGLVISVLGAEGTDEYVVGVWWWSGHN</sequence>
<dbReference type="EMBL" id="CAWUFR010000125">
    <property type="protein sequence ID" value="CAK6968777.1"/>
    <property type="molecule type" value="Genomic_DNA"/>
</dbReference>
<gene>
    <name evidence="1" type="ORF">FSCOSCO3_A033317</name>
</gene>